<dbReference type="Pfam" id="PF20684">
    <property type="entry name" value="Fung_rhodopsin"/>
    <property type="match status" value="1"/>
</dbReference>
<reference evidence="9" key="1">
    <citation type="journal article" date="2020" name="Stud. Mycol.">
        <title>101 Dothideomycetes genomes: a test case for predicting lifestyles and emergence of pathogens.</title>
        <authorList>
            <person name="Haridas S."/>
            <person name="Albert R."/>
            <person name="Binder M."/>
            <person name="Bloem J."/>
            <person name="Labutti K."/>
            <person name="Salamov A."/>
            <person name="Andreopoulos B."/>
            <person name="Baker S."/>
            <person name="Barry K."/>
            <person name="Bills G."/>
            <person name="Bluhm B."/>
            <person name="Cannon C."/>
            <person name="Castanera R."/>
            <person name="Culley D."/>
            <person name="Daum C."/>
            <person name="Ezra D."/>
            <person name="Gonzalez J."/>
            <person name="Henrissat B."/>
            <person name="Kuo A."/>
            <person name="Liang C."/>
            <person name="Lipzen A."/>
            <person name="Lutzoni F."/>
            <person name="Magnuson J."/>
            <person name="Mondo S."/>
            <person name="Nolan M."/>
            <person name="Ohm R."/>
            <person name="Pangilinan J."/>
            <person name="Park H.-J."/>
            <person name="Ramirez L."/>
            <person name="Alfaro M."/>
            <person name="Sun H."/>
            <person name="Tritt A."/>
            <person name="Yoshinaga Y."/>
            <person name="Zwiers L.-H."/>
            <person name="Turgeon B."/>
            <person name="Goodwin S."/>
            <person name="Spatafora J."/>
            <person name="Crous P."/>
            <person name="Grigoriev I."/>
        </authorList>
    </citation>
    <scope>NUCLEOTIDE SEQUENCE</scope>
    <source>
        <strain evidence="9">CBS 269.34</strain>
    </source>
</reference>
<keyword evidence="10" id="KW-1185">Reference proteome</keyword>
<evidence type="ECO:0000259" key="8">
    <source>
        <dbReference type="Pfam" id="PF20684"/>
    </source>
</evidence>
<evidence type="ECO:0000313" key="9">
    <source>
        <dbReference type="EMBL" id="KAF2498898.1"/>
    </source>
</evidence>
<evidence type="ECO:0000256" key="3">
    <source>
        <dbReference type="ARBA" id="ARBA00022989"/>
    </source>
</evidence>
<feature type="domain" description="Rhodopsin" evidence="8">
    <location>
        <begin position="32"/>
        <end position="270"/>
    </location>
</feature>
<comment type="similarity">
    <text evidence="5">Belongs to the SAT4 family.</text>
</comment>
<evidence type="ECO:0000256" key="7">
    <source>
        <dbReference type="SAM" id="Phobius"/>
    </source>
</evidence>
<feature type="transmembrane region" description="Helical" evidence="7">
    <location>
        <begin position="123"/>
        <end position="145"/>
    </location>
</feature>
<evidence type="ECO:0000256" key="5">
    <source>
        <dbReference type="ARBA" id="ARBA00038359"/>
    </source>
</evidence>
<dbReference type="PANTHER" id="PTHR33048">
    <property type="entry name" value="PTH11-LIKE INTEGRAL MEMBRANE PROTEIN (AFU_ORTHOLOGUE AFUA_5G11245)"/>
    <property type="match status" value="1"/>
</dbReference>
<dbReference type="EMBL" id="MU004185">
    <property type="protein sequence ID" value="KAF2498898.1"/>
    <property type="molecule type" value="Genomic_DNA"/>
</dbReference>
<evidence type="ECO:0000313" key="10">
    <source>
        <dbReference type="Proteomes" id="UP000799750"/>
    </source>
</evidence>
<evidence type="ECO:0000256" key="1">
    <source>
        <dbReference type="ARBA" id="ARBA00004141"/>
    </source>
</evidence>
<feature type="transmembrane region" description="Helical" evidence="7">
    <location>
        <begin position="174"/>
        <end position="196"/>
    </location>
</feature>
<proteinExistence type="inferred from homology"/>
<feature type="transmembrane region" description="Helical" evidence="7">
    <location>
        <begin position="20"/>
        <end position="38"/>
    </location>
</feature>
<dbReference type="GO" id="GO:0016020">
    <property type="term" value="C:membrane"/>
    <property type="evidence" value="ECO:0007669"/>
    <property type="project" value="UniProtKB-SubCell"/>
</dbReference>
<keyword evidence="4 7" id="KW-0472">Membrane</keyword>
<evidence type="ECO:0000256" key="2">
    <source>
        <dbReference type="ARBA" id="ARBA00022692"/>
    </source>
</evidence>
<feature type="transmembrane region" description="Helical" evidence="7">
    <location>
        <begin position="253"/>
        <end position="273"/>
    </location>
</feature>
<sequence length="431" mass="48465">MVYSPKQLEARELLEKRTVLAFLVVTWIFIILRIYVRGHLIRVFGWDDTWMILAQLTFTLYSAFFLVLLSFGSSTVMMNYELQTKITNWSIATLCLYIATICFLKISLGILFNRIVVKRWQRFVVYATVAVSTLTSIAVLLFIVFRCGTDVGDFLPRIVAGQCATRRTSLVFLYLHGAINVATDWIFATLPIPVLWNANMGTRTKISFGFILALGAVGSICSIVRCFYIHGAFRRDDFFWNSAMAATWSTIEPGIGIIAASLATMHPLFRILFINARSFSSRYGHPATNLSKQTRRSLPFRPPPPPASTPDESPDVSAVEMRRSPSNRGSDAAVKPLPTSTIKVVDTGDGYTARKMYIRPHNTGSEDVIIEIERESWYMEPSDDDRSSRQSTSLELVNQAVGALEEYIGTHGLEDGTVELDRRSLHTIDEE</sequence>
<comment type="subcellular location">
    <subcellularLocation>
        <location evidence="1">Membrane</location>
        <topology evidence="1">Multi-pass membrane protein</topology>
    </subcellularLocation>
</comment>
<dbReference type="AlphaFoldDB" id="A0A6A6R2A4"/>
<feature type="region of interest" description="Disordered" evidence="6">
    <location>
        <begin position="285"/>
        <end position="337"/>
    </location>
</feature>
<evidence type="ECO:0000256" key="6">
    <source>
        <dbReference type="SAM" id="MobiDB-lite"/>
    </source>
</evidence>
<dbReference type="InterPro" id="IPR052337">
    <property type="entry name" value="SAT4-like"/>
</dbReference>
<dbReference type="OrthoDB" id="4682787at2759"/>
<protein>
    <recommendedName>
        <fullName evidence="8">Rhodopsin domain-containing protein</fullName>
    </recommendedName>
</protein>
<gene>
    <name evidence="9" type="ORF">BU16DRAFT_558936</name>
</gene>
<name>A0A6A6R2A4_9PEZI</name>
<dbReference type="PANTHER" id="PTHR33048:SF96">
    <property type="entry name" value="INTEGRAL MEMBRANE PROTEIN"/>
    <property type="match status" value="1"/>
</dbReference>
<keyword evidence="2 7" id="KW-0812">Transmembrane</keyword>
<evidence type="ECO:0000256" key="4">
    <source>
        <dbReference type="ARBA" id="ARBA00023136"/>
    </source>
</evidence>
<feature type="transmembrane region" description="Helical" evidence="7">
    <location>
        <begin position="91"/>
        <end position="111"/>
    </location>
</feature>
<feature type="transmembrane region" description="Helical" evidence="7">
    <location>
        <begin position="50"/>
        <end position="71"/>
    </location>
</feature>
<keyword evidence="3 7" id="KW-1133">Transmembrane helix</keyword>
<feature type="transmembrane region" description="Helical" evidence="7">
    <location>
        <begin position="208"/>
        <end position="233"/>
    </location>
</feature>
<accession>A0A6A6R2A4</accession>
<dbReference type="InterPro" id="IPR049326">
    <property type="entry name" value="Rhodopsin_dom_fungi"/>
</dbReference>
<organism evidence="9 10">
    <name type="scientific">Lophium mytilinum</name>
    <dbReference type="NCBI Taxonomy" id="390894"/>
    <lineage>
        <taxon>Eukaryota</taxon>
        <taxon>Fungi</taxon>
        <taxon>Dikarya</taxon>
        <taxon>Ascomycota</taxon>
        <taxon>Pezizomycotina</taxon>
        <taxon>Dothideomycetes</taxon>
        <taxon>Pleosporomycetidae</taxon>
        <taxon>Mytilinidiales</taxon>
        <taxon>Mytilinidiaceae</taxon>
        <taxon>Lophium</taxon>
    </lineage>
</organism>
<dbReference type="Proteomes" id="UP000799750">
    <property type="component" value="Unassembled WGS sequence"/>
</dbReference>